<keyword evidence="1" id="KW-0732">Signal</keyword>
<reference evidence="2" key="1">
    <citation type="submission" date="2024-02" db="EMBL/GenBank/DDBJ databases">
        <title>Complete genome sequence of Xanthomonas sp. 10-10.</title>
        <authorList>
            <person name="Biessy A."/>
            <person name="Ciotola M."/>
            <person name="Cadieux M."/>
            <person name="Soufiane B."/>
            <person name="Laforest M."/>
            <person name="Filion M."/>
        </authorList>
    </citation>
    <scope>NUCLEOTIDE SEQUENCE</scope>
    <source>
        <strain evidence="2">10-10</strain>
    </source>
</reference>
<organism evidence="2">
    <name type="scientific">Xanthomonas sp. 10-10</name>
    <dbReference type="NCBI Taxonomy" id="3115848"/>
    <lineage>
        <taxon>Bacteria</taxon>
        <taxon>Pseudomonadati</taxon>
        <taxon>Pseudomonadota</taxon>
        <taxon>Gammaproteobacteria</taxon>
        <taxon>Lysobacterales</taxon>
        <taxon>Lysobacteraceae</taxon>
        <taxon>Xanthomonas</taxon>
    </lineage>
</organism>
<feature type="chain" id="PRO_5043739359" evidence="1">
    <location>
        <begin position="21"/>
        <end position="150"/>
    </location>
</feature>
<gene>
    <name evidence="2" type="ORF">VZ068_07330</name>
</gene>
<evidence type="ECO:0000256" key="1">
    <source>
        <dbReference type="SAM" id="SignalP"/>
    </source>
</evidence>
<dbReference type="EMBL" id="CP144460">
    <property type="protein sequence ID" value="XBS39313.1"/>
    <property type="molecule type" value="Genomic_DNA"/>
</dbReference>
<sequence length="150" mass="15723">MPTCKSLGTLLMVCATSAAAQQVTTHACASVPDPLPRLACYDASFPPSPEVRAAEAGRGLREFGRNPAQASAMSPVKPPAQVSATVVTVTYRADGTRVVVLDTRQRWALTEATSRGHLAEGDAVTIRTAAMGSYMLVTPGGVALRARRLD</sequence>
<name>A0AAU7PC23_9XANT</name>
<accession>A0AAU7PC23</accession>
<feature type="signal peptide" evidence="1">
    <location>
        <begin position="1"/>
        <end position="20"/>
    </location>
</feature>
<dbReference type="RefSeq" id="WP_259165984.1">
    <property type="nucleotide sequence ID" value="NZ_CP144460.1"/>
</dbReference>
<proteinExistence type="predicted"/>
<protein>
    <submittedName>
        <fullName evidence="2">Type VI secretion protein</fullName>
    </submittedName>
</protein>
<dbReference type="AlphaFoldDB" id="A0AAU7PC23"/>
<evidence type="ECO:0000313" key="2">
    <source>
        <dbReference type="EMBL" id="XBS39313.1"/>
    </source>
</evidence>